<dbReference type="AlphaFoldDB" id="A0A929MXV9"/>
<evidence type="ECO:0000313" key="4">
    <source>
        <dbReference type="Proteomes" id="UP000718630"/>
    </source>
</evidence>
<evidence type="ECO:0000313" key="3">
    <source>
        <dbReference type="EMBL" id="MBF0939551.1"/>
    </source>
</evidence>
<protein>
    <submittedName>
        <fullName evidence="3">Uncharacterized protein</fullName>
    </submittedName>
</protein>
<feature type="region of interest" description="Disordered" evidence="1">
    <location>
        <begin position="61"/>
        <end position="91"/>
    </location>
</feature>
<dbReference type="PROSITE" id="PS51257">
    <property type="entry name" value="PROKAR_LIPOPROTEIN"/>
    <property type="match status" value="1"/>
</dbReference>
<proteinExistence type="predicted"/>
<feature type="signal peptide" evidence="2">
    <location>
        <begin position="1"/>
        <end position="28"/>
    </location>
</feature>
<keyword evidence="2" id="KW-0732">Signal</keyword>
<organism evidence="3 4">
    <name type="scientific">Schaalia georgiae</name>
    <dbReference type="NCBI Taxonomy" id="52768"/>
    <lineage>
        <taxon>Bacteria</taxon>
        <taxon>Bacillati</taxon>
        <taxon>Actinomycetota</taxon>
        <taxon>Actinomycetes</taxon>
        <taxon>Actinomycetales</taxon>
        <taxon>Actinomycetaceae</taxon>
        <taxon>Schaalia</taxon>
    </lineage>
</organism>
<dbReference type="InterPro" id="IPR043777">
    <property type="entry name" value="DUF5719"/>
</dbReference>
<name>A0A929MXV9_9ACTO</name>
<comment type="caution">
    <text evidence="3">The sequence shown here is derived from an EMBL/GenBank/DDBJ whole genome shotgun (WGS) entry which is preliminary data.</text>
</comment>
<accession>A0A929MXV9</accession>
<dbReference type="Pfam" id="PF18986">
    <property type="entry name" value="DUF5719"/>
    <property type="match status" value="1"/>
</dbReference>
<gene>
    <name evidence="3" type="ORF">HXK03_01555</name>
</gene>
<dbReference type="EMBL" id="JABZFZ010000045">
    <property type="protein sequence ID" value="MBF0939551.1"/>
    <property type="molecule type" value="Genomic_DNA"/>
</dbReference>
<evidence type="ECO:0000256" key="2">
    <source>
        <dbReference type="SAM" id="SignalP"/>
    </source>
</evidence>
<evidence type="ECO:0000256" key="1">
    <source>
        <dbReference type="SAM" id="MobiDB-lite"/>
    </source>
</evidence>
<sequence length="463" mass="45224">MRRPPAPLAALVAGAACVGLVASAQAWAPAPRAESAPTASLDVAPSSVTLACPPGVTNPFKTDQSAPGGAWSTTSAVPLTPAPATVTESGTGAGTPIPSAFVVAGQGGGELAGLSVTGCSTPMSEQWLAAGATTSGSDVVLTLANPSATASLASIEGYGGSGKIGEGAQQVRVPAGKSVSVLLAGWFPDEKNLAVRVSADAGGVAAWAQTSVMDGEIPQGASWGPSVRPSTTTVIPGIEAGAGSSLRIAVPSAEAASVSVTVHDDSGSAPLPAGDVTVDGRTAIDIPLDGMTRSKEPVALSIASDHPVVAQVTSARIGAPWTDPAQAWVSRSVVSPASPVARASLPGAKDVTALVKAQLAADPLRATSVDTPSGVDAVRARITLLATGADQVDASVGGQAVQLSPGTPQTIDLPASGGTLTATAPITAALVVEADTPVGTLHAAWSIGTLGITATTARVTAED</sequence>
<reference evidence="3" key="1">
    <citation type="submission" date="2020-04" db="EMBL/GenBank/DDBJ databases">
        <title>Deep metagenomics examines the oral microbiome during advanced dental caries in children, revealing novel taxa and co-occurrences with host molecules.</title>
        <authorList>
            <person name="Baker J.L."/>
            <person name="Morton J.T."/>
            <person name="Dinis M."/>
            <person name="Alvarez R."/>
            <person name="Tran N.C."/>
            <person name="Knight R."/>
            <person name="Edlund A."/>
        </authorList>
    </citation>
    <scope>NUCLEOTIDE SEQUENCE</scope>
    <source>
        <strain evidence="3">JCVI_32_bin.64</strain>
    </source>
</reference>
<dbReference type="Proteomes" id="UP000718630">
    <property type="component" value="Unassembled WGS sequence"/>
</dbReference>
<feature type="chain" id="PRO_5039005376" evidence="2">
    <location>
        <begin position="29"/>
        <end position="463"/>
    </location>
</feature>
<feature type="compositionally biased region" description="Polar residues" evidence="1">
    <location>
        <begin position="61"/>
        <end position="77"/>
    </location>
</feature>